<sequence>MAIFQAYSGTIIAIDDFWTENVEKVGCNKLMSVTGRDGSMVNFVVRPCTYFVDHVTVKVGDTVTGFFDASAPVPLIFPPQLQAIVMTRNTQNQNVKVDYFNRQLVSSDGMLKLNIASSTKIVLENNQSFTGNLENRNLIVIYGATTKSIPAQTTPYKIIVMCTQV</sequence>
<accession>A0ABS6EYA8</accession>
<dbReference type="EMBL" id="JAHLQL010000001">
    <property type="protein sequence ID" value="MBU5591197.1"/>
    <property type="molecule type" value="Genomic_DNA"/>
</dbReference>
<dbReference type="RefSeq" id="WP_216456211.1">
    <property type="nucleotide sequence ID" value="NZ_JAHLQL010000001.1"/>
</dbReference>
<gene>
    <name evidence="1" type="ORF">KQI89_05415</name>
</gene>
<comment type="caution">
    <text evidence="1">The sequence shown here is derived from an EMBL/GenBank/DDBJ whole genome shotgun (WGS) entry which is preliminary data.</text>
</comment>
<dbReference type="Proteomes" id="UP000736583">
    <property type="component" value="Unassembled WGS sequence"/>
</dbReference>
<evidence type="ECO:0000313" key="2">
    <source>
        <dbReference type="Proteomes" id="UP000736583"/>
    </source>
</evidence>
<reference evidence="1 2" key="1">
    <citation type="submission" date="2021-06" db="EMBL/GenBank/DDBJ databases">
        <authorList>
            <person name="Sun Q."/>
            <person name="Li D."/>
        </authorList>
    </citation>
    <scope>NUCLEOTIDE SEQUENCE [LARGE SCALE GENOMIC DNA]</scope>
    <source>
        <strain evidence="1 2">MSJ-4</strain>
    </source>
</reference>
<protein>
    <submittedName>
        <fullName evidence="1">Uncharacterized protein</fullName>
    </submittedName>
</protein>
<evidence type="ECO:0000313" key="1">
    <source>
        <dbReference type="EMBL" id="MBU5591197.1"/>
    </source>
</evidence>
<keyword evidence="2" id="KW-1185">Reference proteome</keyword>
<name>A0ABS6EYA8_9CLOT</name>
<organism evidence="1 2">
    <name type="scientific">Clostridium simiarum</name>
    <dbReference type="NCBI Taxonomy" id="2841506"/>
    <lineage>
        <taxon>Bacteria</taxon>
        <taxon>Bacillati</taxon>
        <taxon>Bacillota</taxon>
        <taxon>Clostridia</taxon>
        <taxon>Eubacteriales</taxon>
        <taxon>Clostridiaceae</taxon>
        <taxon>Clostridium</taxon>
    </lineage>
</organism>
<proteinExistence type="predicted"/>